<organism evidence="1 2">
    <name type="scientific">Micromonospora siamensis</name>
    <dbReference type="NCBI Taxonomy" id="299152"/>
    <lineage>
        <taxon>Bacteria</taxon>
        <taxon>Bacillati</taxon>
        <taxon>Actinomycetota</taxon>
        <taxon>Actinomycetes</taxon>
        <taxon>Micromonosporales</taxon>
        <taxon>Micromonosporaceae</taxon>
        <taxon>Micromonospora</taxon>
    </lineage>
</organism>
<protein>
    <submittedName>
        <fullName evidence="1">Uncharacterized protein</fullName>
    </submittedName>
</protein>
<accession>A0A1C5J594</accession>
<name>A0A1C5J594_9ACTN</name>
<evidence type="ECO:0000313" key="2">
    <source>
        <dbReference type="Proteomes" id="UP000198210"/>
    </source>
</evidence>
<dbReference type="RefSeq" id="WP_088971992.1">
    <property type="nucleotide sequence ID" value="NZ_JBHLYF010000005.1"/>
</dbReference>
<proteinExistence type="predicted"/>
<sequence>MTKESRGTLDYYLLHTDAGHGEPSALLVEEFVLADDLSAARLRSAGWSPAEGGWWSSAAFARAVRADAGLRNRLSAVDRSAAVAFYDRLGGGALPDEAALRHRFRDDMPLASGAPLRLGAGPVVHRVLFAGDPDERRLDRLGAVLRMNTGPGRSEPGLRGTGRLRVNDTDVRWQLRRVGGGAAWCIDVTAEPADPHSLRWMLRELVGVARRHGLVPATVDRLA</sequence>
<evidence type="ECO:0000313" key="1">
    <source>
        <dbReference type="EMBL" id="SCG65451.1"/>
    </source>
</evidence>
<dbReference type="Proteomes" id="UP000198210">
    <property type="component" value="Chromosome I"/>
</dbReference>
<keyword evidence="2" id="KW-1185">Reference proteome</keyword>
<dbReference type="AlphaFoldDB" id="A0A1C5J594"/>
<gene>
    <name evidence="1" type="ORF">GA0074704_4106</name>
</gene>
<reference evidence="1 2" key="1">
    <citation type="submission" date="2016-06" db="EMBL/GenBank/DDBJ databases">
        <authorList>
            <person name="Kjaerup R.B."/>
            <person name="Dalgaard T.S."/>
            <person name="Juul-Madsen H.R."/>
        </authorList>
    </citation>
    <scope>NUCLEOTIDE SEQUENCE [LARGE SCALE GENOMIC DNA]</scope>
    <source>
        <strain evidence="1 2">DSM 45097</strain>
    </source>
</reference>
<dbReference type="EMBL" id="LT607751">
    <property type="protein sequence ID" value="SCG65451.1"/>
    <property type="molecule type" value="Genomic_DNA"/>
</dbReference>